<feature type="domain" description="B box-type" evidence="3">
    <location>
        <begin position="47"/>
        <end position="94"/>
    </location>
</feature>
<evidence type="ECO:0000313" key="4">
    <source>
        <dbReference type="EnsemblMetazoa" id="XP_011683630"/>
    </source>
</evidence>
<dbReference type="OrthoDB" id="264520at2759"/>
<evidence type="ECO:0000313" key="5">
    <source>
        <dbReference type="Proteomes" id="UP000007110"/>
    </source>
</evidence>
<dbReference type="RefSeq" id="XP_011683630.2">
    <property type="nucleotide sequence ID" value="XM_011685328.2"/>
</dbReference>
<organism evidence="4 5">
    <name type="scientific">Strongylocentrotus purpuratus</name>
    <name type="common">Purple sea urchin</name>
    <dbReference type="NCBI Taxonomy" id="7668"/>
    <lineage>
        <taxon>Eukaryota</taxon>
        <taxon>Metazoa</taxon>
        <taxon>Echinodermata</taxon>
        <taxon>Eleutherozoa</taxon>
        <taxon>Echinozoa</taxon>
        <taxon>Echinoidea</taxon>
        <taxon>Euechinoidea</taxon>
        <taxon>Echinacea</taxon>
        <taxon>Camarodonta</taxon>
        <taxon>Echinidea</taxon>
        <taxon>Strongylocentrotidae</taxon>
        <taxon>Strongylocentrotus</taxon>
    </lineage>
</organism>
<feature type="coiled-coil region" evidence="2">
    <location>
        <begin position="204"/>
        <end position="231"/>
    </location>
</feature>
<keyword evidence="1" id="KW-0479">Metal-binding</keyword>
<reference evidence="4" key="2">
    <citation type="submission" date="2021-01" db="UniProtKB">
        <authorList>
            <consortium name="EnsemblMetazoa"/>
        </authorList>
    </citation>
    <scope>IDENTIFICATION</scope>
</reference>
<dbReference type="CDD" id="cd19757">
    <property type="entry name" value="Bbox1"/>
    <property type="match status" value="1"/>
</dbReference>
<reference evidence="5" key="1">
    <citation type="submission" date="2015-02" db="EMBL/GenBank/DDBJ databases">
        <title>Genome sequencing for Strongylocentrotus purpuratus.</title>
        <authorList>
            <person name="Murali S."/>
            <person name="Liu Y."/>
            <person name="Vee V."/>
            <person name="English A."/>
            <person name="Wang M."/>
            <person name="Skinner E."/>
            <person name="Han Y."/>
            <person name="Muzny D.M."/>
            <person name="Worley K.C."/>
            <person name="Gibbs R.A."/>
        </authorList>
    </citation>
    <scope>NUCLEOTIDE SEQUENCE</scope>
</reference>
<evidence type="ECO:0000256" key="1">
    <source>
        <dbReference type="PROSITE-ProRule" id="PRU00024"/>
    </source>
</evidence>
<keyword evidence="1" id="KW-0863">Zinc-finger</keyword>
<dbReference type="PROSITE" id="PS50119">
    <property type="entry name" value="ZF_BBOX"/>
    <property type="match status" value="1"/>
</dbReference>
<evidence type="ECO:0000259" key="3">
    <source>
        <dbReference type="PROSITE" id="PS50119"/>
    </source>
</evidence>
<dbReference type="Proteomes" id="UP000007110">
    <property type="component" value="Unassembled WGS sequence"/>
</dbReference>
<dbReference type="GO" id="GO:0005654">
    <property type="term" value="C:nucleoplasm"/>
    <property type="evidence" value="ECO:0000318"/>
    <property type="project" value="GO_Central"/>
</dbReference>
<dbReference type="GO" id="GO:0008270">
    <property type="term" value="F:zinc ion binding"/>
    <property type="evidence" value="ECO:0007669"/>
    <property type="project" value="UniProtKB-KW"/>
</dbReference>
<dbReference type="AlphaFoldDB" id="A0A7M7HQK1"/>
<dbReference type="InterPro" id="IPR000315">
    <property type="entry name" value="Znf_B-box"/>
</dbReference>
<keyword evidence="1" id="KW-0862">Zinc</keyword>
<keyword evidence="2" id="KW-0175">Coiled coil</keyword>
<dbReference type="GeneID" id="105447376"/>
<dbReference type="InParanoid" id="A0A7M7HQK1"/>
<protein>
    <recommendedName>
        <fullName evidence="3">B box-type domain-containing protein</fullName>
    </recommendedName>
</protein>
<dbReference type="GO" id="GO:0061630">
    <property type="term" value="F:ubiquitin protein ligase activity"/>
    <property type="evidence" value="ECO:0000318"/>
    <property type="project" value="GO_Central"/>
</dbReference>
<accession>A0A7M7HQK1</accession>
<keyword evidence="5" id="KW-1185">Reference proteome</keyword>
<dbReference type="PANTHER" id="PTHR25462">
    <property type="entry name" value="BONUS, ISOFORM C-RELATED"/>
    <property type="match status" value="1"/>
</dbReference>
<dbReference type="OMA" id="KQLCEMC"/>
<dbReference type="FunCoup" id="A0A7M7HQK1">
    <property type="interactions" value="18"/>
</dbReference>
<dbReference type="InterPro" id="IPR047153">
    <property type="entry name" value="TRIM45/56/19-like"/>
</dbReference>
<dbReference type="SUPFAM" id="SSF63825">
    <property type="entry name" value="YWTD domain"/>
    <property type="match status" value="1"/>
</dbReference>
<dbReference type="PANTHER" id="PTHR25462:SF296">
    <property type="entry name" value="MEIOTIC P26, ISOFORM F"/>
    <property type="match status" value="1"/>
</dbReference>
<evidence type="ECO:0000256" key="2">
    <source>
        <dbReference type="SAM" id="Coils"/>
    </source>
</evidence>
<name>A0A7M7HQK1_STRPU</name>
<proteinExistence type="predicted"/>
<dbReference type="Gene3D" id="3.30.160.60">
    <property type="entry name" value="Classic Zinc Finger"/>
    <property type="match status" value="1"/>
</dbReference>
<dbReference type="EnsemblMetazoa" id="XM_011685328">
    <property type="protein sequence ID" value="XP_011683630"/>
    <property type="gene ID" value="LOC105447376"/>
</dbReference>
<dbReference type="KEGG" id="spu:105447376"/>
<sequence>MLSCSSQRNANTLACPICRKTTCVTGGKVANLKTNVLVKSLVDDIRNSKQLCEMCDAQSRAVRFCCDCSKNVCNACLQKHNNWSPNLKHRVVSVEDIREGKVVLKKKVYCQEEVHESDDEKYACTDVCATCKKFICMRCIFYHDKKGHTVQDAGEYNISFKKDSESLQARGKTKTTTVKNHMTCVDNQLKRVTDHIDGEKARINKTCEEAINKIKERNAILNKQLDTEKEKLCQSLKKMKVADERLVTSIESASELASNSLKAPLEGDVVAIRDSLSGDLKNVLDQDDPQKKLANDVADRAEELTFTPISHQDQLSMGKLRFIKCESKCNVALPQKYNMNAMAATKNSRMAVGYSAGGIDIFSADGQLQKTVLKDISILKLGFLSDGRRVVRNTSNDISLYTSEYEKLDVTFNTLDKSEGGRGGLTVDSNDLIYLGYRIARKIQVFSSAGGKAIREIPCDGYEPIQITSYGDSLIVKHYDNVIIRIDRKGNTMHKVVSSSGHNLSASVTKGNSIMIASFRHAEGLLNIDEYTNDLKHVKTLIVDHKIQKPERDWYYLKEFQSGELGFCTPDRLYIFKLSTTPVNP</sequence>